<sequence>MTDDADIPANVLEELVAALQTTPNPTLLNVSAELATADDEELCELGKRVARFRRNASAALGWLAAECYARGISWPLIAEQFDVPLATIHGYAAPFVRARES</sequence>
<keyword evidence="2" id="KW-1185">Reference proteome</keyword>
<dbReference type="RefSeq" id="WP_025358312.1">
    <property type="nucleotide sequence ID" value="NZ_CP007155.1"/>
</dbReference>
<dbReference type="KEGG" id="kal:KALB_4931"/>
<proteinExistence type="predicted"/>
<evidence type="ECO:0000313" key="2">
    <source>
        <dbReference type="Proteomes" id="UP000019225"/>
    </source>
</evidence>
<name>W5WAY2_9PSEU</name>
<accession>W5WAY2</accession>
<dbReference type="Proteomes" id="UP000019225">
    <property type="component" value="Chromosome"/>
</dbReference>
<dbReference type="HOGENOM" id="CLU_2287814_0_0_11"/>
<evidence type="ECO:0000313" key="1">
    <source>
        <dbReference type="EMBL" id="AHH98293.1"/>
    </source>
</evidence>
<dbReference type="AlphaFoldDB" id="W5WAY2"/>
<protein>
    <submittedName>
        <fullName evidence="1">Uncharacterized protein</fullName>
    </submittedName>
</protein>
<gene>
    <name evidence="1" type="ORF">KALB_4931</name>
</gene>
<dbReference type="EMBL" id="CP007155">
    <property type="protein sequence ID" value="AHH98293.1"/>
    <property type="molecule type" value="Genomic_DNA"/>
</dbReference>
<organism evidence="1 2">
    <name type="scientific">Kutzneria albida DSM 43870</name>
    <dbReference type="NCBI Taxonomy" id="1449976"/>
    <lineage>
        <taxon>Bacteria</taxon>
        <taxon>Bacillati</taxon>
        <taxon>Actinomycetota</taxon>
        <taxon>Actinomycetes</taxon>
        <taxon>Pseudonocardiales</taxon>
        <taxon>Pseudonocardiaceae</taxon>
        <taxon>Kutzneria</taxon>
    </lineage>
</organism>
<dbReference type="STRING" id="1449976.KALB_4931"/>
<reference evidence="1 2" key="1">
    <citation type="journal article" date="2014" name="BMC Genomics">
        <title>Complete genome sequence of producer of the glycopeptide antibiotic Aculeximycin Kutzneria albida DSM 43870T, a representative of minor genus of Pseudonocardiaceae.</title>
        <authorList>
            <person name="Rebets Y."/>
            <person name="Tokovenko B."/>
            <person name="Lushchyk I."/>
            <person name="Ruckert C."/>
            <person name="Zaburannyi N."/>
            <person name="Bechthold A."/>
            <person name="Kalinowski J."/>
            <person name="Luzhetskyy A."/>
        </authorList>
    </citation>
    <scope>NUCLEOTIDE SEQUENCE [LARGE SCALE GENOMIC DNA]</scope>
    <source>
        <strain evidence="1">DSM 43870</strain>
    </source>
</reference>